<gene>
    <name evidence="7" type="ORF">M9R32_13945</name>
</gene>
<sequence>MEKKIHHKKDASIISDPEVSYLEENKEEIKEYYPLIPPHFQIRLYQQNAIKNWFRNDCQGLLEMATGTGKTITALSAIAKLGEVTKRLAVIIVCPYTHLVDQWVKDIIQFNMSPIVAYRSRKLWEDDLANYVSAFNSGVVSHFCLITTNATYATASMQKIISSLKGDIVFVADEAHHLGAAKSRKHLNENFPYRLALSATPNRWFDEEGTSELINYFGGEVVFEFGLDQAIGQFLTEYYYYPHIIVLEEDESEKYFEITRKIMKMYPKEDASRDDNKSIEGLLIERARVINHARKKIGKLKEIMQEHKDDSHNIVYCGDSNVDGEKQLDTVVKLLGTDLNMKVHTFTSREDGKTRKNLLERFESGELQTLVAIKCLDEGVDVPATQRAFILASSSNPREFIQRRGRVLRKHPNKKYSYIHDFIVIPRNLEDIKYIEQTLFNTERNMIKRELNRFSEFASLAINGPLAHQKLDQIKHAYNLLDI</sequence>
<dbReference type="GO" id="GO:0016787">
    <property type="term" value="F:hydrolase activity"/>
    <property type="evidence" value="ECO:0007669"/>
    <property type="project" value="UniProtKB-KW"/>
</dbReference>
<reference evidence="7" key="1">
    <citation type="submission" date="2022-05" db="EMBL/GenBank/DDBJ databases">
        <authorList>
            <person name="Colautti A."/>
            <person name="Iacumin L."/>
        </authorList>
    </citation>
    <scope>NUCLEOTIDE SEQUENCE</scope>
    <source>
        <strain evidence="7">SK 55</strain>
    </source>
</reference>
<dbReference type="AlphaFoldDB" id="A0A9X3LK63"/>
<dbReference type="PROSITE" id="PS51192">
    <property type="entry name" value="HELICASE_ATP_BIND_1"/>
    <property type="match status" value="1"/>
</dbReference>
<evidence type="ECO:0000313" key="8">
    <source>
        <dbReference type="Proteomes" id="UP001152173"/>
    </source>
</evidence>
<dbReference type="Pfam" id="PF00271">
    <property type="entry name" value="Helicase_C"/>
    <property type="match status" value="1"/>
</dbReference>
<dbReference type="Gene3D" id="3.40.50.300">
    <property type="entry name" value="P-loop containing nucleotide triphosphate hydrolases"/>
    <property type="match status" value="2"/>
</dbReference>
<dbReference type="Proteomes" id="UP001152173">
    <property type="component" value="Unassembled WGS sequence"/>
</dbReference>
<keyword evidence="4" id="KW-0067">ATP-binding</keyword>
<evidence type="ECO:0000259" key="6">
    <source>
        <dbReference type="PROSITE" id="PS51194"/>
    </source>
</evidence>
<evidence type="ECO:0000256" key="4">
    <source>
        <dbReference type="ARBA" id="ARBA00022840"/>
    </source>
</evidence>
<dbReference type="InterPro" id="IPR014001">
    <property type="entry name" value="Helicase_ATP-bd"/>
</dbReference>
<dbReference type="GO" id="GO:0003677">
    <property type="term" value="F:DNA binding"/>
    <property type="evidence" value="ECO:0007669"/>
    <property type="project" value="InterPro"/>
</dbReference>
<protein>
    <submittedName>
        <fullName evidence="7">DEAD/DEAH box helicase family protein</fullName>
    </submittedName>
</protein>
<dbReference type="GO" id="GO:0005524">
    <property type="term" value="F:ATP binding"/>
    <property type="evidence" value="ECO:0007669"/>
    <property type="project" value="UniProtKB-KW"/>
</dbReference>
<evidence type="ECO:0000256" key="2">
    <source>
        <dbReference type="ARBA" id="ARBA00022801"/>
    </source>
</evidence>
<dbReference type="SUPFAM" id="SSF52540">
    <property type="entry name" value="P-loop containing nucleoside triphosphate hydrolases"/>
    <property type="match status" value="1"/>
</dbReference>
<keyword evidence="3 7" id="KW-0347">Helicase</keyword>
<dbReference type="SMART" id="SM00487">
    <property type="entry name" value="DEXDc"/>
    <property type="match status" value="1"/>
</dbReference>
<keyword evidence="2" id="KW-0378">Hydrolase</keyword>
<dbReference type="PANTHER" id="PTHR11274">
    <property type="entry name" value="RAD25/XP-B DNA REPAIR HELICASE"/>
    <property type="match status" value="1"/>
</dbReference>
<dbReference type="InterPro" id="IPR006935">
    <property type="entry name" value="Helicase/UvrB_N"/>
</dbReference>
<name>A0A9X3LK63_9BACL</name>
<evidence type="ECO:0000256" key="1">
    <source>
        <dbReference type="ARBA" id="ARBA00022741"/>
    </source>
</evidence>
<dbReference type="InterPro" id="IPR001650">
    <property type="entry name" value="Helicase_C-like"/>
</dbReference>
<keyword evidence="8" id="KW-1185">Reference proteome</keyword>
<dbReference type="Pfam" id="PF04851">
    <property type="entry name" value="ResIII"/>
    <property type="match status" value="1"/>
</dbReference>
<dbReference type="EMBL" id="JAMKBJ010000015">
    <property type="protein sequence ID" value="MCZ8538294.1"/>
    <property type="molecule type" value="Genomic_DNA"/>
</dbReference>
<evidence type="ECO:0000313" key="7">
    <source>
        <dbReference type="EMBL" id="MCZ8538294.1"/>
    </source>
</evidence>
<dbReference type="GO" id="GO:0004386">
    <property type="term" value="F:helicase activity"/>
    <property type="evidence" value="ECO:0007669"/>
    <property type="project" value="UniProtKB-KW"/>
</dbReference>
<dbReference type="InterPro" id="IPR027417">
    <property type="entry name" value="P-loop_NTPase"/>
</dbReference>
<comment type="caution">
    <text evidence="7">The sequence shown here is derived from an EMBL/GenBank/DDBJ whole genome shotgun (WGS) entry which is preliminary data.</text>
</comment>
<dbReference type="InterPro" id="IPR050615">
    <property type="entry name" value="ATP-dep_DNA_Helicase"/>
</dbReference>
<evidence type="ECO:0000259" key="5">
    <source>
        <dbReference type="PROSITE" id="PS51192"/>
    </source>
</evidence>
<organism evidence="7 8">
    <name type="scientific">Paenisporosarcina quisquiliarum</name>
    <dbReference type="NCBI Taxonomy" id="365346"/>
    <lineage>
        <taxon>Bacteria</taxon>
        <taxon>Bacillati</taxon>
        <taxon>Bacillota</taxon>
        <taxon>Bacilli</taxon>
        <taxon>Bacillales</taxon>
        <taxon>Caryophanaceae</taxon>
        <taxon>Paenisporosarcina</taxon>
    </lineage>
</organism>
<dbReference type="RefSeq" id="WP_269927369.1">
    <property type="nucleotide sequence ID" value="NZ_JAMKBJ010000015.1"/>
</dbReference>
<keyword evidence="1" id="KW-0547">Nucleotide-binding</keyword>
<dbReference type="CDD" id="cd17926">
    <property type="entry name" value="DEXHc_RE"/>
    <property type="match status" value="1"/>
</dbReference>
<evidence type="ECO:0000256" key="3">
    <source>
        <dbReference type="ARBA" id="ARBA00022806"/>
    </source>
</evidence>
<dbReference type="SMART" id="SM00490">
    <property type="entry name" value="HELICc"/>
    <property type="match status" value="1"/>
</dbReference>
<accession>A0A9X3LK63</accession>
<dbReference type="PANTHER" id="PTHR11274:SF0">
    <property type="entry name" value="GENERAL TRANSCRIPTION AND DNA REPAIR FACTOR IIH HELICASE SUBUNIT XPB"/>
    <property type="match status" value="1"/>
</dbReference>
<proteinExistence type="predicted"/>
<feature type="domain" description="Helicase ATP-binding" evidence="5">
    <location>
        <begin position="51"/>
        <end position="219"/>
    </location>
</feature>
<feature type="domain" description="Helicase C-terminal" evidence="6">
    <location>
        <begin position="299"/>
        <end position="452"/>
    </location>
</feature>
<dbReference type="PROSITE" id="PS51194">
    <property type="entry name" value="HELICASE_CTER"/>
    <property type="match status" value="1"/>
</dbReference>